<organism evidence="1 2">
    <name type="scientific">Thalassiosira oceanica</name>
    <name type="common">Marine diatom</name>
    <dbReference type="NCBI Taxonomy" id="159749"/>
    <lineage>
        <taxon>Eukaryota</taxon>
        <taxon>Sar</taxon>
        <taxon>Stramenopiles</taxon>
        <taxon>Ochrophyta</taxon>
        <taxon>Bacillariophyta</taxon>
        <taxon>Coscinodiscophyceae</taxon>
        <taxon>Thalassiosirophycidae</taxon>
        <taxon>Thalassiosirales</taxon>
        <taxon>Thalassiosiraceae</taxon>
        <taxon>Thalassiosira</taxon>
    </lineage>
</organism>
<dbReference type="EMBL" id="AGNL01005190">
    <property type="protein sequence ID" value="EJK72868.1"/>
    <property type="molecule type" value="Genomic_DNA"/>
</dbReference>
<dbReference type="AlphaFoldDB" id="K0T2K7"/>
<gene>
    <name evidence="1" type="ORF">THAOC_05558</name>
</gene>
<sequence length="188" mass="20631">LSVEGLELPWKPRSNRPQPPRLSALRTWAGGMRSMAMSERYLWRPDIYWGLECYSRCLWSALTQPYIIPRAPRSSSGGLILLGALLDMQSRQGAVQPDIVKESAAYANLTVHFSIHVESVSNRFALTYNNDGVTRQNFVPMPSRPAAAAADSYQTDLGISIGRDCRTMTMSSLSGADETASTPPAPSP</sequence>
<accession>K0T2K7</accession>
<feature type="non-terminal residue" evidence="1">
    <location>
        <position position="1"/>
    </location>
</feature>
<comment type="caution">
    <text evidence="1">The sequence shown here is derived from an EMBL/GenBank/DDBJ whole genome shotgun (WGS) entry which is preliminary data.</text>
</comment>
<reference evidence="1 2" key="1">
    <citation type="journal article" date="2012" name="Genome Biol.">
        <title>Genome and low-iron response of an oceanic diatom adapted to chronic iron limitation.</title>
        <authorList>
            <person name="Lommer M."/>
            <person name="Specht M."/>
            <person name="Roy A.S."/>
            <person name="Kraemer L."/>
            <person name="Andreson R."/>
            <person name="Gutowska M.A."/>
            <person name="Wolf J."/>
            <person name="Bergner S.V."/>
            <person name="Schilhabel M.B."/>
            <person name="Klostermeier U.C."/>
            <person name="Beiko R.G."/>
            <person name="Rosenstiel P."/>
            <person name="Hippler M."/>
            <person name="Laroche J."/>
        </authorList>
    </citation>
    <scope>NUCLEOTIDE SEQUENCE [LARGE SCALE GENOMIC DNA]</scope>
    <source>
        <strain evidence="1 2">CCMP1005</strain>
    </source>
</reference>
<dbReference type="Proteomes" id="UP000266841">
    <property type="component" value="Unassembled WGS sequence"/>
</dbReference>
<evidence type="ECO:0000313" key="1">
    <source>
        <dbReference type="EMBL" id="EJK72868.1"/>
    </source>
</evidence>
<keyword evidence="2" id="KW-1185">Reference proteome</keyword>
<evidence type="ECO:0000313" key="2">
    <source>
        <dbReference type="Proteomes" id="UP000266841"/>
    </source>
</evidence>
<proteinExistence type="predicted"/>
<name>K0T2K7_THAOC</name>
<protein>
    <submittedName>
        <fullName evidence="1">Uncharacterized protein</fullName>
    </submittedName>
</protein>